<dbReference type="RefSeq" id="WP_038473660.1">
    <property type="nucleotide sequence ID" value="NZ_CP009451.1"/>
</dbReference>
<sequence length="118" mass="12981">MLTIPQTYLHTRATPFWTKETAPAALFTHHNTKAGVFGRLSVMQGAVKYFGFPDADATVPDVEIVIEAGAFAISPPQKWHRIELLTDDTYFNIDFFAAPDAKLEGTGLGKVVNSQRNA</sequence>
<evidence type="ECO:0000259" key="1">
    <source>
        <dbReference type="Pfam" id="PF09313"/>
    </source>
</evidence>
<dbReference type="Gene3D" id="2.60.120.10">
    <property type="entry name" value="Jelly Rolls"/>
    <property type="match status" value="1"/>
</dbReference>
<dbReference type="OrthoDB" id="6506618at2"/>
<dbReference type="AlphaFoldDB" id="A0A089PU65"/>
<dbReference type="Proteomes" id="UP000029481">
    <property type="component" value="Chromosome"/>
</dbReference>
<protein>
    <submittedName>
        <fullName evidence="2">Cytoplasmic protein</fullName>
    </submittedName>
</protein>
<accession>A0A089PU65</accession>
<evidence type="ECO:0000313" key="2">
    <source>
        <dbReference type="EMBL" id="AIR03867.1"/>
    </source>
</evidence>
<organism evidence="2 3">
    <name type="scientific">Cedecea neteri</name>
    <dbReference type="NCBI Taxonomy" id="158822"/>
    <lineage>
        <taxon>Bacteria</taxon>
        <taxon>Pseudomonadati</taxon>
        <taxon>Pseudomonadota</taxon>
        <taxon>Gammaproteobacteria</taxon>
        <taxon>Enterobacterales</taxon>
        <taxon>Enterobacteriaceae</taxon>
        <taxon>Cedecea</taxon>
    </lineage>
</organism>
<dbReference type="InterPro" id="IPR015392">
    <property type="entry name" value="TehB/YeaR-like_dom"/>
</dbReference>
<dbReference type="InterPro" id="IPR014510">
    <property type="entry name" value="Tellurite-R_YeaR"/>
</dbReference>
<gene>
    <name evidence="2" type="ORF">JT31_04355</name>
</gene>
<dbReference type="KEGG" id="cnt:JT31_04355"/>
<name>A0A089PU65_9ENTR</name>
<proteinExistence type="predicted"/>
<dbReference type="PIRSF" id="PIRSF020632">
    <property type="entry name" value="YeaR"/>
    <property type="match status" value="1"/>
</dbReference>
<dbReference type="SUPFAM" id="SSF51197">
    <property type="entry name" value="Clavaminate synthase-like"/>
    <property type="match status" value="1"/>
</dbReference>
<feature type="domain" description="TehB/YeaR-like" evidence="1">
    <location>
        <begin position="12"/>
        <end position="93"/>
    </location>
</feature>
<dbReference type="EMBL" id="CP009451">
    <property type="protein sequence ID" value="AIR03867.1"/>
    <property type="molecule type" value="Genomic_DNA"/>
</dbReference>
<dbReference type="InterPro" id="IPR014710">
    <property type="entry name" value="RmlC-like_jellyroll"/>
</dbReference>
<reference evidence="2 3" key="1">
    <citation type="submission" date="2014-09" db="EMBL/GenBank/DDBJ databases">
        <title>Cedecea neteri SSMD04 Genome Sequencing.</title>
        <authorList>
            <person name="Tan J.-Y."/>
        </authorList>
    </citation>
    <scope>NUCLEOTIDE SEQUENCE [LARGE SCALE GENOMIC DNA]</scope>
    <source>
        <strain evidence="2 3">SSMD04</strain>
    </source>
</reference>
<dbReference type="Pfam" id="PF09313">
    <property type="entry name" value="TehB-like"/>
    <property type="match status" value="1"/>
</dbReference>
<keyword evidence="3" id="KW-1185">Reference proteome</keyword>
<evidence type="ECO:0000313" key="3">
    <source>
        <dbReference type="Proteomes" id="UP000029481"/>
    </source>
</evidence>